<comment type="caution">
    <text evidence="2">The sequence shown here is derived from an EMBL/GenBank/DDBJ whole genome shotgun (WGS) entry which is preliminary data.</text>
</comment>
<dbReference type="AlphaFoldDB" id="A0A2W5MX13"/>
<evidence type="ECO:0000313" key="2">
    <source>
        <dbReference type="EMBL" id="PZQ45742.1"/>
    </source>
</evidence>
<evidence type="ECO:0000259" key="1">
    <source>
        <dbReference type="Pfam" id="PF09924"/>
    </source>
</evidence>
<dbReference type="Gene3D" id="3.40.630.30">
    <property type="match status" value="1"/>
</dbReference>
<accession>A0A2W5MX13</accession>
<organism evidence="2 3">
    <name type="scientific">Micavibrio aeruginosavorus</name>
    <dbReference type="NCBI Taxonomy" id="349221"/>
    <lineage>
        <taxon>Bacteria</taxon>
        <taxon>Pseudomonadati</taxon>
        <taxon>Bdellovibrionota</taxon>
        <taxon>Bdellovibrionia</taxon>
        <taxon>Bdellovibrionales</taxon>
        <taxon>Pseudobdellovibrionaceae</taxon>
        <taxon>Micavibrio</taxon>
    </lineage>
</organism>
<gene>
    <name evidence="2" type="ORF">DI551_06585</name>
</gene>
<feature type="domain" description="Phosphatidylglycerol lysyltransferase C-terminal" evidence="1">
    <location>
        <begin position="138"/>
        <end position="299"/>
    </location>
</feature>
<proteinExistence type="predicted"/>
<sequence>MQSKVVPSIAILGKSMLLLDKALELARVFGEKSVRHADSFVNSLPYYLLTSRNKAQIYTNGHSHVVTAHHPHQNGTIMIFPEIGDGASLTADILTGFAHKPETVMLARYTMKDLEKLQQGLAAKVESPDITFTRIEDHSLDWIYPSHIIDTKTTSEMQGGEFEKLRNKFNKVVNTVSIEPLSSPTATRSIKAALHFWIGSLIATGDENAQDKMGFYECLINNIQKYPGLFDGFVVHNGCEPVGFTVWDVVMDDTANSLASLSRRSIKGLSEFQIVTACRKLNEQGIGFYNMGGSETKNLDLHKLKFRPTESVEMASYQINCKRPAYRVIDLE</sequence>
<name>A0A2W5MX13_9BACT</name>
<protein>
    <recommendedName>
        <fullName evidence="1">Phosphatidylglycerol lysyltransferase C-terminal domain-containing protein</fullName>
    </recommendedName>
</protein>
<reference evidence="2 3" key="1">
    <citation type="submission" date="2017-08" db="EMBL/GenBank/DDBJ databases">
        <title>Infants hospitalized years apart are colonized by the same room-sourced microbial strains.</title>
        <authorList>
            <person name="Brooks B."/>
            <person name="Olm M.R."/>
            <person name="Firek B.A."/>
            <person name="Baker R."/>
            <person name="Thomas B.C."/>
            <person name="Morowitz M.J."/>
            <person name="Banfield J.F."/>
        </authorList>
    </citation>
    <scope>NUCLEOTIDE SEQUENCE [LARGE SCALE GENOMIC DNA]</scope>
    <source>
        <strain evidence="2">S2_005_002_R2_29</strain>
    </source>
</reference>
<dbReference type="InterPro" id="IPR024320">
    <property type="entry name" value="LPG_synthase_C"/>
</dbReference>
<dbReference type="Proteomes" id="UP000249417">
    <property type="component" value="Unassembled WGS sequence"/>
</dbReference>
<dbReference type="Pfam" id="PF09924">
    <property type="entry name" value="LPG_synthase_C"/>
    <property type="match status" value="1"/>
</dbReference>
<dbReference type="EMBL" id="QFQB01000040">
    <property type="protein sequence ID" value="PZQ45742.1"/>
    <property type="molecule type" value="Genomic_DNA"/>
</dbReference>
<evidence type="ECO:0000313" key="3">
    <source>
        <dbReference type="Proteomes" id="UP000249417"/>
    </source>
</evidence>